<dbReference type="InterPro" id="IPR027417">
    <property type="entry name" value="P-loop_NTPase"/>
</dbReference>
<name>A0ABT0S466_9SPHN</name>
<keyword evidence="2" id="KW-1185">Reference proteome</keyword>
<protein>
    <submittedName>
        <fullName evidence="1">Sulfotransferase family protein</fullName>
    </submittedName>
</protein>
<evidence type="ECO:0000313" key="2">
    <source>
        <dbReference type="Proteomes" id="UP001165342"/>
    </source>
</evidence>
<sequence>MAIGFPKSGTTSLTRSLETSGLKAAHWQDDKYRFVGQLIYHAVVNGLDPFAHLQGYDAITQADVCLPRRGMNYWPNLDFAVLRAIRRAHPTCLFVLNYRRPEAICESLMNWRGMQTRLERSEIPGLPAGAGATREQLVTWIENHFDACRAYFATDDRFIEIDIESPDVPQQLGRALGIQIKGWADHKPDAIVPGA</sequence>
<gene>
    <name evidence="1" type="ORF">LZ538_10750</name>
</gene>
<organism evidence="1 2">
    <name type="scientific">Sphingomonas hankyongi</name>
    <dbReference type="NCBI Taxonomy" id="2908209"/>
    <lineage>
        <taxon>Bacteria</taxon>
        <taxon>Pseudomonadati</taxon>
        <taxon>Pseudomonadota</taxon>
        <taxon>Alphaproteobacteria</taxon>
        <taxon>Sphingomonadales</taxon>
        <taxon>Sphingomonadaceae</taxon>
        <taxon>Sphingomonas</taxon>
    </lineage>
</organism>
<accession>A0ABT0S466</accession>
<comment type="caution">
    <text evidence="1">The sequence shown here is derived from an EMBL/GenBank/DDBJ whole genome shotgun (WGS) entry which is preliminary data.</text>
</comment>
<dbReference type="EMBL" id="JAMGBE010000003">
    <property type="protein sequence ID" value="MCL6730526.1"/>
    <property type="molecule type" value="Genomic_DNA"/>
</dbReference>
<dbReference type="SUPFAM" id="SSF52540">
    <property type="entry name" value="P-loop containing nucleoside triphosphate hydrolases"/>
    <property type="match status" value="1"/>
</dbReference>
<proteinExistence type="predicted"/>
<reference evidence="1" key="1">
    <citation type="submission" date="2022-05" db="EMBL/GenBank/DDBJ databases">
        <authorList>
            <person name="Jo J.-H."/>
            <person name="Im W.-T."/>
        </authorList>
    </citation>
    <scope>NUCLEOTIDE SEQUENCE</scope>
    <source>
        <strain evidence="1">SE220</strain>
    </source>
</reference>
<dbReference type="Proteomes" id="UP001165342">
    <property type="component" value="Unassembled WGS sequence"/>
</dbReference>
<evidence type="ECO:0000313" key="1">
    <source>
        <dbReference type="EMBL" id="MCL6730526.1"/>
    </source>
</evidence>
<dbReference type="RefSeq" id="WP_249832006.1">
    <property type="nucleotide sequence ID" value="NZ_JAMGBE010000003.1"/>
</dbReference>
<dbReference type="Gene3D" id="3.40.50.300">
    <property type="entry name" value="P-loop containing nucleotide triphosphate hydrolases"/>
    <property type="match status" value="1"/>
</dbReference>